<evidence type="ECO:0000313" key="1">
    <source>
        <dbReference type="EMBL" id="KAL2716989.1"/>
    </source>
</evidence>
<accession>A0ABD2A8P3</accession>
<dbReference type="AlphaFoldDB" id="A0ABD2A8P3"/>
<dbReference type="Proteomes" id="UP001607302">
    <property type="component" value="Unassembled WGS sequence"/>
</dbReference>
<reference evidence="1 2" key="1">
    <citation type="journal article" date="2024" name="Ann. Entomol. Soc. Am.">
        <title>Genomic analyses of the southern and eastern yellowjacket wasps (Hymenoptera: Vespidae) reveal evolutionary signatures of social life.</title>
        <authorList>
            <person name="Catto M.A."/>
            <person name="Caine P.B."/>
            <person name="Orr S.E."/>
            <person name="Hunt B.G."/>
            <person name="Goodisman M.A.D."/>
        </authorList>
    </citation>
    <scope>NUCLEOTIDE SEQUENCE [LARGE SCALE GENOMIC DNA]</scope>
    <source>
        <strain evidence="1">233</strain>
        <tissue evidence="1">Head and thorax</tissue>
    </source>
</reference>
<name>A0ABD2A8P3_VESSQ</name>
<gene>
    <name evidence="1" type="ORF">V1478_012689</name>
</gene>
<comment type="caution">
    <text evidence="1">The sequence shown here is derived from an EMBL/GenBank/DDBJ whole genome shotgun (WGS) entry which is preliminary data.</text>
</comment>
<protein>
    <submittedName>
        <fullName evidence="1">Uncharacterized protein</fullName>
    </submittedName>
</protein>
<keyword evidence="2" id="KW-1185">Reference proteome</keyword>
<evidence type="ECO:0000313" key="2">
    <source>
        <dbReference type="Proteomes" id="UP001607302"/>
    </source>
</evidence>
<proteinExistence type="predicted"/>
<organism evidence="1 2">
    <name type="scientific">Vespula squamosa</name>
    <name type="common">Southern yellow jacket</name>
    <name type="synonym">Wasp</name>
    <dbReference type="NCBI Taxonomy" id="30214"/>
    <lineage>
        <taxon>Eukaryota</taxon>
        <taxon>Metazoa</taxon>
        <taxon>Ecdysozoa</taxon>
        <taxon>Arthropoda</taxon>
        <taxon>Hexapoda</taxon>
        <taxon>Insecta</taxon>
        <taxon>Pterygota</taxon>
        <taxon>Neoptera</taxon>
        <taxon>Endopterygota</taxon>
        <taxon>Hymenoptera</taxon>
        <taxon>Apocrita</taxon>
        <taxon>Aculeata</taxon>
        <taxon>Vespoidea</taxon>
        <taxon>Vespidae</taxon>
        <taxon>Vespinae</taxon>
        <taxon>Vespula</taxon>
    </lineage>
</organism>
<sequence length="66" mass="7772">MSESKIFSNLLDFKGRISLLRIKKPTKREICIYVLADSNTRYIHFIHTMTVLLQNHGYILISQFQS</sequence>
<dbReference type="EMBL" id="JAUDFV010000153">
    <property type="protein sequence ID" value="KAL2716989.1"/>
    <property type="molecule type" value="Genomic_DNA"/>
</dbReference>